<protein>
    <submittedName>
        <fullName evidence="8">CDP-glycerol glycerophosphotransferase family protein</fullName>
    </submittedName>
</protein>
<evidence type="ECO:0000256" key="6">
    <source>
        <dbReference type="ARBA" id="ARBA00023136"/>
    </source>
</evidence>
<comment type="subcellular location">
    <subcellularLocation>
        <location evidence="1">Cell membrane</location>
        <topology evidence="1">Peripheral membrane protein</topology>
    </subcellularLocation>
</comment>
<comment type="similarity">
    <text evidence="2">Belongs to the CDP-glycerol glycerophosphotransferase family.</text>
</comment>
<dbReference type="Pfam" id="PF18674">
    <property type="entry name" value="TarS_C1"/>
    <property type="match status" value="1"/>
</dbReference>
<evidence type="ECO:0000256" key="2">
    <source>
        <dbReference type="ARBA" id="ARBA00010488"/>
    </source>
</evidence>
<keyword evidence="6" id="KW-0472">Membrane</keyword>
<evidence type="ECO:0000256" key="4">
    <source>
        <dbReference type="ARBA" id="ARBA00022679"/>
    </source>
</evidence>
<keyword evidence="9" id="KW-1185">Reference proteome</keyword>
<accession>A0ABY7W7N9</accession>
<sequence>MAVSFLIGQQGRFLTFSYTAEEHSFNQLVVRMNGVQHTFANTARRNSDRFFKVDLDLLAETFQVSTTEVSKMDFYVRIKGKKATRKRLKVHPEQDKVQLLSAYETKQGAVFYPYITMRGNVAVRINNKAPIRNYITDRKLTKLAMNDKHIQLKGMLAIQLLNIKQLNFVFIPRTNNEQIRMNIRSWTLKNNIIKYNETIKTDDLRESLLAIPYREDVIDLFLEVATDELGDPLLIRLGGERLTLHRYTKGETWIKKGDDKRLSLVPYLTTKSTNLSFIFNQYDEEAYRSYINLYKKRSVSRKRVQKDVWIIGEYPYKAQDNGYYFFKYLREHVPDVEAYYVINDDSPERRNVEPFGNILIYKSKEHFEKMLEAKYICGTHHPQGLYPIRSHCFMKKEKTKKIFLQHGILGTKNIKHMYEKNVGDFITDLFVTSSKKEAEIVIDDLKYDSSDVVVTGIPRFEGLFKQDVEKKRQILIIPTWREWLVNDMRFQESEYLKRFQSLLHDQRLKQLKEDWNLEVVFCLHPNMKNFISYFEDAPVTIVRQGERDVQELIKESAVMITDYSSVAFDFAILHKPVIYYQFDQDAFLGNYPSHLNLQNDLPGEIVYNHEALLRELETVVNNDLEMSDLYKRRANAFIDQRDGQASARIVEAIRHHKKRNDWSYRLSQSRQLADVYRYFRASTLYLPTMKTMFKVLKWLTPVKKEVILFESGVGKRYEDSPRAIYEELLRRDYPYQYIWVHNDKFPIKNEQTTVIERLSPRYFYYLARSKFWVNNQNFPTYLKKRSGTTYIQTWHGTPLKKMANDIEQVHGRDDSYVDRVTAAAKNWSVLLSPSPYASRSFTSAFYFGNRILEVGYPRNDLFYRVDRDHKREAIREQLHLDPTKKVILYAPTFRDNDKVSNKFAFQLKIDLESFKEELGEEYVLLLRMHVVIAGRLSIPAELKDTVFDVSNYPDIQELMLLSDGLVTDYSSVMFDYVNTGKPMVFFTYDLEEYKNDLRGFYIDFENEAPGPLVYNSTDLIQELKNLSSIEETYEDSYEQFRKTYAPYEDGRATIRVVDKLFS</sequence>
<feature type="domain" description="TarS C-terminal" evidence="7">
    <location>
        <begin position="138"/>
        <end position="279"/>
    </location>
</feature>
<evidence type="ECO:0000256" key="5">
    <source>
        <dbReference type="ARBA" id="ARBA00022944"/>
    </source>
</evidence>
<dbReference type="PANTHER" id="PTHR37316:SF3">
    <property type="entry name" value="TEICHOIC ACID GLYCEROL-PHOSPHATE TRANSFERASE"/>
    <property type="match status" value="1"/>
</dbReference>
<dbReference type="InterPro" id="IPR041038">
    <property type="entry name" value="TarS_C1"/>
</dbReference>
<evidence type="ECO:0000259" key="7">
    <source>
        <dbReference type="Pfam" id="PF18674"/>
    </source>
</evidence>
<dbReference type="Pfam" id="PF04464">
    <property type="entry name" value="Glyphos_transf"/>
    <property type="match status" value="2"/>
</dbReference>
<evidence type="ECO:0000313" key="9">
    <source>
        <dbReference type="Proteomes" id="UP001215143"/>
    </source>
</evidence>
<keyword evidence="3" id="KW-1003">Cell membrane</keyword>
<dbReference type="PANTHER" id="PTHR37316">
    <property type="entry name" value="TEICHOIC ACID GLYCEROL-PHOSPHATE PRIMASE"/>
    <property type="match status" value="1"/>
</dbReference>
<reference evidence="8 9" key="1">
    <citation type="submission" date="2023-02" db="EMBL/GenBank/DDBJ databases">
        <authorList>
            <person name="Liu G."/>
        </authorList>
    </citation>
    <scope>NUCLEOTIDE SEQUENCE [LARGE SCALE GENOMIC DNA]</scope>
    <source>
        <strain evidence="8 9">DSM 23008</strain>
    </source>
</reference>
<gene>
    <name evidence="8" type="ORF">PQ477_05700</name>
</gene>
<keyword evidence="4" id="KW-0808">Transferase</keyword>
<evidence type="ECO:0000256" key="3">
    <source>
        <dbReference type="ARBA" id="ARBA00022475"/>
    </source>
</evidence>
<dbReference type="EMBL" id="CP117834">
    <property type="protein sequence ID" value="WDF04958.1"/>
    <property type="molecule type" value="Genomic_DNA"/>
</dbReference>
<evidence type="ECO:0000313" key="8">
    <source>
        <dbReference type="EMBL" id="WDF04958.1"/>
    </source>
</evidence>
<dbReference type="InterPro" id="IPR043149">
    <property type="entry name" value="TagF_N"/>
</dbReference>
<proteinExistence type="inferred from homology"/>
<evidence type="ECO:0000256" key="1">
    <source>
        <dbReference type="ARBA" id="ARBA00004202"/>
    </source>
</evidence>
<dbReference type="InterPro" id="IPR043148">
    <property type="entry name" value="TagF_C"/>
</dbReference>
<dbReference type="Proteomes" id="UP001215143">
    <property type="component" value="Chromosome"/>
</dbReference>
<organism evidence="8 9">
    <name type="scientific">Shouchella hunanensis</name>
    <dbReference type="NCBI Taxonomy" id="766894"/>
    <lineage>
        <taxon>Bacteria</taxon>
        <taxon>Bacillati</taxon>
        <taxon>Bacillota</taxon>
        <taxon>Bacilli</taxon>
        <taxon>Bacillales</taxon>
        <taxon>Bacillaceae</taxon>
        <taxon>Shouchella</taxon>
    </lineage>
</organism>
<dbReference type="InterPro" id="IPR051612">
    <property type="entry name" value="Teichoic_Acid_Biosynth"/>
</dbReference>
<name>A0ABY7W7N9_9BACI</name>
<dbReference type="SUPFAM" id="SSF53756">
    <property type="entry name" value="UDP-Glycosyltransferase/glycogen phosphorylase"/>
    <property type="match status" value="2"/>
</dbReference>
<dbReference type="Gene3D" id="3.40.50.11820">
    <property type="match status" value="1"/>
</dbReference>
<dbReference type="RefSeq" id="WP_274273155.1">
    <property type="nucleotide sequence ID" value="NZ_CP117834.1"/>
</dbReference>
<dbReference type="Gene3D" id="3.40.50.12580">
    <property type="match status" value="2"/>
</dbReference>
<dbReference type="InterPro" id="IPR007554">
    <property type="entry name" value="Glycerophosphate_synth"/>
</dbReference>
<keyword evidence="5" id="KW-0777">Teichoic acid biosynthesis</keyword>